<evidence type="ECO:0000313" key="2">
    <source>
        <dbReference type="Proteomes" id="UP000789920"/>
    </source>
</evidence>
<evidence type="ECO:0000313" key="1">
    <source>
        <dbReference type="EMBL" id="CAG8824496.1"/>
    </source>
</evidence>
<gene>
    <name evidence="1" type="ORF">RPERSI_LOCUS26262</name>
</gene>
<accession>A0ACA9S4J1</accession>
<dbReference type="EMBL" id="CAJVQC010089030">
    <property type="protein sequence ID" value="CAG8824496.1"/>
    <property type="molecule type" value="Genomic_DNA"/>
</dbReference>
<feature type="non-terminal residue" evidence="1">
    <location>
        <position position="1"/>
    </location>
</feature>
<feature type="non-terminal residue" evidence="1">
    <location>
        <position position="42"/>
    </location>
</feature>
<comment type="caution">
    <text evidence="1">The sequence shown here is derived from an EMBL/GenBank/DDBJ whole genome shotgun (WGS) entry which is preliminary data.</text>
</comment>
<protein>
    <submittedName>
        <fullName evidence="1">16146_t:CDS:1</fullName>
    </submittedName>
</protein>
<reference evidence="1" key="1">
    <citation type="submission" date="2021-06" db="EMBL/GenBank/DDBJ databases">
        <authorList>
            <person name="Kallberg Y."/>
            <person name="Tangrot J."/>
            <person name="Rosling A."/>
        </authorList>
    </citation>
    <scope>NUCLEOTIDE SEQUENCE</scope>
    <source>
        <strain evidence="1">MA461A</strain>
    </source>
</reference>
<sequence length="42" mass="4410">LGSHPILLSNSLSSNTMPSSNSLSSYPISLPINSVSTQNNYS</sequence>
<name>A0ACA9S4J1_9GLOM</name>
<keyword evidence="2" id="KW-1185">Reference proteome</keyword>
<dbReference type="Proteomes" id="UP000789920">
    <property type="component" value="Unassembled WGS sequence"/>
</dbReference>
<proteinExistence type="predicted"/>
<organism evidence="1 2">
    <name type="scientific">Racocetra persica</name>
    <dbReference type="NCBI Taxonomy" id="160502"/>
    <lineage>
        <taxon>Eukaryota</taxon>
        <taxon>Fungi</taxon>
        <taxon>Fungi incertae sedis</taxon>
        <taxon>Mucoromycota</taxon>
        <taxon>Glomeromycotina</taxon>
        <taxon>Glomeromycetes</taxon>
        <taxon>Diversisporales</taxon>
        <taxon>Gigasporaceae</taxon>
        <taxon>Racocetra</taxon>
    </lineage>
</organism>